<feature type="region of interest" description="Disordered" evidence="1">
    <location>
        <begin position="1"/>
        <end position="30"/>
    </location>
</feature>
<dbReference type="RefSeq" id="WP_344371492.1">
    <property type="nucleotide sequence ID" value="NZ_BAAAPW010000002.1"/>
</dbReference>
<keyword evidence="3" id="KW-1185">Reference proteome</keyword>
<dbReference type="EMBL" id="BAAAPW010000002">
    <property type="protein sequence ID" value="GAA2032636.1"/>
    <property type="molecule type" value="Genomic_DNA"/>
</dbReference>
<evidence type="ECO:0000313" key="3">
    <source>
        <dbReference type="Proteomes" id="UP001501196"/>
    </source>
</evidence>
<evidence type="ECO:0000313" key="2">
    <source>
        <dbReference type="EMBL" id="GAA2032636.1"/>
    </source>
</evidence>
<evidence type="ECO:0000256" key="1">
    <source>
        <dbReference type="SAM" id="MobiDB-lite"/>
    </source>
</evidence>
<comment type="caution">
    <text evidence="2">The sequence shown here is derived from an EMBL/GenBank/DDBJ whole genome shotgun (WGS) entry which is preliminary data.</text>
</comment>
<name>A0ABP5FV38_9MICO</name>
<accession>A0ABP5FV38</accession>
<gene>
    <name evidence="2" type="ORF">GCM10009819_15870</name>
</gene>
<reference evidence="3" key="1">
    <citation type="journal article" date="2019" name="Int. J. Syst. Evol. Microbiol.">
        <title>The Global Catalogue of Microorganisms (GCM) 10K type strain sequencing project: providing services to taxonomists for standard genome sequencing and annotation.</title>
        <authorList>
            <consortium name="The Broad Institute Genomics Platform"/>
            <consortium name="The Broad Institute Genome Sequencing Center for Infectious Disease"/>
            <person name="Wu L."/>
            <person name="Ma J."/>
        </authorList>
    </citation>
    <scope>NUCLEOTIDE SEQUENCE [LARGE SCALE GENOMIC DNA]</scope>
    <source>
        <strain evidence="3">JCM 15672</strain>
    </source>
</reference>
<protein>
    <submittedName>
        <fullName evidence="2">Uncharacterized protein</fullName>
    </submittedName>
</protein>
<sequence length="139" mass="14623">MPRAEREEFPTAGRRVTPRHAAPGRELPPVRPVAVRDDLRERRARAAEAWAATMGDATSCALAKDGRSHPAGKFHEGRTAALGELMRACPADATAPSATALAAALADEWAGRAVPGGGSRDWESYRAGGIEALREVAAS</sequence>
<proteinExistence type="predicted"/>
<organism evidence="2 3">
    <name type="scientific">Agromyces tropicus</name>
    <dbReference type="NCBI Taxonomy" id="555371"/>
    <lineage>
        <taxon>Bacteria</taxon>
        <taxon>Bacillati</taxon>
        <taxon>Actinomycetota</taxon>
        <taxon>Actinomycetes</taxon>
        <taxon>Micrococcales</taxon>
        <taxon>Microbacteriaceae</taxon>
        <taxon>Agromyces</taxon>
    </lineage>
</organism>
<dbReference type="Proteomes" id="UP001501196">
    <property type="component" value="Unassembled WGS sequence"/>
</dbReference>